<evidence type="ECO:0000313" key="4">
    <source>
        <dbReference type="Proteomes" id="UP000583454"/>
    </source>
</evidence>
<dbReference type="GO" id="GO:0000160">
    <property type="term" value="P:phosphorelay signal transduction system"/>
    <property type="evidence" value="ECO:0007669"/>
    <property type="project" value="InterPro"/>
</dbReference>
<evidence type="ECO:0000256" key="1">
    <source>
        <dbReference type="PROSITE-ProRule" id="PRU00169"/>
    </source>
</evidence>
<dbReference type="EMBL" id="JACHOP010000023">
    <property type="protein sequence ID" value="MBB5759441.1"/>
    <property type="molecule type" value="Genomic_DNA"/>
</dbReference>
<evidence type="ECO:0000259" key="2">
    <source>
        <dbReference type="PROSITE" id="PS50110"/>
    </source>
</evidence>
<protein>
    <submittedName>
        <fullName evidence="3">ActR/RegA family two-component response regulator</fullName>
    </submittedName>
</protein>
<dbReference type="PROSITE" id="PS50110">
    <property type="entry name" value="RESPONSE_REGULATORY"/>
    <property type="match status" value="1"/>
</dbReference>
<keyword evidence="4" id="KW-1185">Reference proteome</keyword>
<dbReference type="AlphaFoldDB" id="A0A840ZRE5"/>
<dbReference type="InterPro" id="IPR001789">
    <property type="entry name" value="Sig_transdc_resp-reg_receiver"/>
</dbReference>
<dbReference type="Proteomes" id="UP000583454">
    <property type="component" value="Unassembled WGS sequence"/>
</dbReference>
<reference evidence="3 4" key="1">
    <citation type="submission" date="2020-08" db="EMBL/GenBank/DDBJ databases">
        <title>Genomic Encyclopedia of Type Strains, Phase IV (KMG-IV): sequencing the most valuable type-strain genomes for metagenomic binning, comparative biology and taxonomic classification.</title>
        <authorList>
            <person name="Goeker M."/>
        </authorList>
    </citation>
    <scope>NUCLEOTIDE SEQUENCE [LARGE SCALE GENOMIC DNA]</scope>
    <source>
        <strain evidence="3 4">DSM 2163</strain>
    </source>
</reference>
<organism evidence="3 4">
    <name type="scientific">Methylorubrum rhodinum</name>
    <dbReference type="NCBI Taxonomy" id="29428"/>
    <lineage>
        <taxon>Bacteria</taxon>
        <taxon>Pseudomonadati</taxon>
        <taxon>Pseudomonadota</taxon>
        <taxon>Alphaproteobacteria</taxon>
        <taxon>Hyphomicrobiales</taxon>
        <taxon>Methylobacteriaceae</taxon>
        <taxon>Methylorubrum</taxon>
    </lineage>
</organism>
<evidence type="ECO:0000313" key="3">
    <source>
        <dbReference type="EMBL" id="MBB5759441.1"/>
    </source>
</evidence>
<comment type="caution">
    <text evidence="3">The sequence shown here is derived from an EMBL/GenBank/DDBJ whole genome shotgun (WGS) entry which is preliminary data.</text>
</comment>
<accession>A0A840ZRE5</accession>
<keyword evidence="1" id="KW-0597">Phosphoprotein</keyword>
<proteinExistence type="predicted"/>
<name>A0A840ZRE5_9HYPH</name>
<gene>
    <name evidence="3" type="ORF">HNR00_004175</name>
</gene>
<dbReference type="SUPFAM" id="SSF52172">
    <property type="entry name" value="CheY-like"/>
    <property type="match status" value="1"/>
</dbReference>
<feature type="domain" description="Response regulatory" evidence="2">
    <location>
        <begin position="15"/>
        <end position="126"/>
    </location>
</feature>
<dbReference type="Gene3D" id="3.40.50.2300">
    <property type="match status" value="1"/>
</dbReference>
<sequence length="129" mass="13811">MPDIRAWDSLLRDRRILVVEDDYFWADELGGGLRRAGALVLGPTGTVASALELLAPAPGLDAAVIDMNLRGERADPVADRLLALRVPVLLVTGYECTSLTETHAGLPCLEKPVALDAVFGALSRLLPPR</sequence>
<feature type="modified residue" description="4-aspartylphosphate" evidence="1">
    <location>
        <position position="66"/>
    </location>
</feature>
<dbReference type="InterPro" id="IPR011006">
    <property type="entry name" value="CheY-like_superfamily"/>
</dbReference>
<dbReference type="RefSeq" id="WP_210306588.1">
    <property type="nucleotide sequence ID" value="NZ_JACHOP010000023.1"/>
</dbReference>